<dbReference type="EMBL" id="CP011393">
    <property type="protein sequence ID" value="ANE41075.1"/>
    <property type="molecule type" value="Genomic_DNA"/>
</dbReference>
<dbReference type="AlphaFoldDB" id="A0A172T239"/>
<evidence type="ECO:0000313" key="1">
    <source>
        <dbReference type="EMBL" id="ANE41075.1"/>
    </source>
</evidence>
<reference evidence="1 2" key="1">
    <citation type="submission" date="2014-08" db="EMBL/GenBank/DDBJ databases">
        <title>Fervidobacterium pennivorans DYC genome.</title>
        <authorList>
            <person name="Wushke S."/>
        </authorList>
    </citation>
    <scope>NUCLEOTIDE SEQUENCE [LARGE SCALE GENOMIC DNA]</scope>
    <source>
        <strain evidence="1 2">DYC</strain>
    </source>
</reference>
<organism evidence="1 2">
    <name type="scientific">Fervidobacterium pennivorans</name>
    <dbReference type="NCBI Taxonomy" id="93466"/>
    <lineage>
        <taxon>Bacteria</taxon>
        <taxon>Thermotogati</taxon>
        <taxon>Thermotogota</taxon>
        <taxon>Thermotogae</taxon>
        <taxon>Thermotogales</taxon>
        <taxon>Fervidobacteriaceae</taxon>
        <taxon>Fervidobacterium</taxon>
    </lineage>
</organism>
<proteinExistence type="predicted"/>
<dbReference type="Proteomes" id="UP000077096">
    <property type="component" value="Chromosome"/>
</dbReference>
<sequence>MSLRISLGGDIPHYLGAIGLLNALSEKKVTEREDLEIHCSGFSCIPLILWTYQRNNSYNILSTMWGEASKFFKGISKPSLPDIGKDILLLYKMQKKVDLESSRQKLSEFVEKWIPNVEIEEHDKIKIHAFNLDKKQNEILYGNAREVLIHALPYPIDFAPVDGYISSSWVVGIPEGDGIIYIDWYVPFEPRRATDFLLMATFARTSSLIKRVTEKAKATVSIRLSGSAFTDFRYVSNRFYLAGKELIEKCL</sequence>
<dbReference type="OrthoDB" id="45000at2"/>
<accession>A0A172T239</accession>
<dbReference type="PATRIC" id="fig|93466.3.peg.652"/>
<evidence type="ECO:0000313" key="2">
    <source>
        <dbReference type="Proteomes" id="UP000077096"/>
    </source>
</evidence>
<name>A0A172T239_FERPE</name>
<gene>
    <name evidence="1" type="ORF">JM64_03005</name>
</gene>
<dbReference type="KEGG" id="fng:JM64_03005"/>
<protein>
    <submittedName>
        <fullName evidence="1">Uncharacterized protein</fullName>
    </submittedName>
</protein>